<dbReference type="EC" id="3.4.21.-" evidence="7"/>
<dbReference type="InterPro" id="IPR002142">
    <property type="entry name" value="Peptidase_S49"/>
</dbReference>
<keyword evidence="5" id="KW-1133">Transmembrane helix</keyword>
<keyword evidence="2" id="KW-0645">Protease</keyword>
<evidence type="ECO:0000313" key="7">
    <source>
        <dbReference type="EMBL" id="TWT50012.1"/>
    </source>
</evidence>
<feature type="transmembrane region" description="Helical" evidence="5">
    <location>
        <begin position="25"/>
        <end position="49"/>
    </location>
</feature>
<dbReference type="PANTHER" id="PTHR42987:SF7">
    <property type="entry name" value="SIGNAL PEPTIDE PEPTIDASE SPPA-RELATED"/>
    <property type="match status" value="1"/>
</dbReference>
<protein>
    <submittedName>
        <fullName evidence="7">Putative signal peptide peptidase SppA</fullName>
        <ecNumber evidence="7">3.4.21.-</ecNumber>
    </submittedName>
</protein>
<evidence type="ECO:0000259" key="6">
    <source>
        <dbReference type="Pfam" id="PF01343"/>
    </source>
</evidence>
<proteinExistence type="inferred from homology"/>
<dbReference type="EMBL" id="SIHI01000015">
    <property type="protein sequence ID" value="TWT50012.1"/>
    <property type="molecule type" value="Genomic_DNA"/>
</dbReference>
<dbReference type="RefSeq" id="WP_146511132.1">
    <property type="nucleotide sequence ID" value="NZ_SIHI01000015.1"/>
</dbReference>
<dbReference type="InterPro" id="IPR029045">
    <property type="entry name" value="ClpP/crotonase-like_dom_sf"/>
</dbReference>
<evidence type="ECO:0000256" key="5">
    <source>
        <dbReference type="SAM" id="Phobius"/>
    </source>
</evidence>
<dbReference type="AlphaFoldDB" id="A0A5C5WJJ0"/>
<dbReference type="NCBIfam" id="TIGR00706">
    <property type="entry name" value="SppA_dom"/>
    <property type="match status" value="1"/>
</dbReference>
<dbReference type="Gene3D" id="6.20.330.10">
    <property type="match status" value="1"/>
</dbReference>
<keyword evidence="4" id="KW-0720">Serine protease</keyword>
<name>A0A5C5WJJ0_9PLAN</name>
<dbReference type="SUPFAM" id="SSF52096">
    <property type="entry name" value="ClpP/crotonase"/>
    <property type="match status" value="1"/>
</dbReference>
<dbReference type="Pfam" id="PF01343">
    <property type="entry name" value="Peptidase_S49"/>
    <property type="match status" value="1"/>
</dbReference>
<dbReference type="PRINTS" id="PR00127">
    <property type="entry name" value="CLPPROTEASEP"/>
</dbReference>
<dbReference type="InterPro" id="IPR047272">
    <property type="entry name" value="S49_SppA_C"/>
</dbReference>
<dbReference type="PANTHER" id="PTHR42987">
    <property type="entry name" value="PEPTIDASE S49"/>
    <property type="match status" value="1"/>
</dbReference>
<accession>A0A5C5WJJ0</accession>
<dbReference type="Gene3D" id="3.90.226.10">
    <property type="entry name" value="2-enoyl-CoA Hydratase, Chain A, domain 1"/>
    <property type="match status" value="1"/>
</dbReference>
<comment type="caution">
    <text evidence="7">The sequence shown here is derived from an EMBL/GenBank/DDBJ whole genome shotgun (WGS) entry which is preliminary data.</text>
</comment>
<evidence type="ECO:0000256" key="3">
    <source>
        <dbReference type="ARBA" id="ARBA00022801"/>
    </source>
</evidence>
<evidence type="ECO:0000313" key="8">
    <source>
        <dbReference type="Proteomes" id="UP000317243"/>
    </source>
</evidence>
<dbReference type="InterPro" id="IPR004635">
    <property type="entry name" value="Pept_S49_SppA"/>
</dbReference>
<dbReference type="CDD" id="cd07023">
    <property type="entry name" value="S49_Sppa_N_C"/>
    <property type="match status" value="1"/>
</dbReference>
<dbReference type="GO" id="GO:0004176">
    <property type="term" value="F:ATP-dependent peptidase activity"/>
    <property type="evidence" value="ECO:0007669"/>
    <property type="project" value="InterPro"/>
</dbReference>
<reference evidence="7 8" key="1">
    <citation type="submission" date="2019-02" db="EMBL/GenBank/DDBJ databases">
        <title>Deep-cultivation of Planctomycetes and their phenomic and genomic characterization uncovers novel biology.</title>
        <authorList>
            <person name="Wiegand S."/>
            <person name="Jogler M."/>
            <person name="Boedeker C."/>
            <person name="Pinto D."/>
            <person name="Vollmers J."/>
            <person name="Rivas-Marin E."/>
            <person name="Kohn T."/>
            <person name="Peeters S.H."/>
            <person name="Heuer A."/>
            <person name="Rast P."/>
            <person name="Oberbeckmann S."/>
            <person name="Bunk B."/>
            <person name="Jeske O."/>
            <person name="Meyerdierks A."/>
            <person name="Storesund J.E."/>
            <person name="Kallscheuer N."/>
            <person name="Luecker S."/>
            <person name="Lage O.M."/>
            <person name="Pohl T."/>
            <person name="Merkel B.J."/>
            <person name="Hornburger P."/>
            <person name="Mueller R.-W."/>
            <person name="Bruemmer F."/>
            <person name="Labrenz M."/>
            <person name="Spormann A.M."/>
            <person name="Op Den Camp H."/>
            <person name="Overmann J."/>
            <person name="Amann R."/>
            <person name="Jetten M.S.M."/>
            <person name="Mascher T."/>
            <person name="Medema M.H."/>
            <person name="Devos D.P."/>
            <person name="Kaster A.-K."/>
            <person name="Ovreas L."/>
            <person name="Rohde M."/>
            <person name="Galperin M.Y."/>
            <person name="Jogler C."/>
        </authorList>
    </citation>
    <scope>NUCLEOTIDE SEQUENCE [LARGE SCALE GENOMIC DNA]</scope>
    <source>
        <strain evidence="7 8">KOR42</strain>
    </source>
</reference>
<dbReference type="Proteomes" id="UP000317243">
    <property type="component" value="Unassembled WGS sequence"/>
</dbReference>
<keyword evidence="8" id="KW-1185">Reference proteome</keyword>
<dbReference type="GO" id="GO:0004252">
    <property type="term" value="F:serine-type endopeptidase activity"/>
    <property type="evidence" value="ECO:0007669"/>
    <property type="project" value="InterPro"/>
</dbReference>
<gene>
    <name evidence="7" type="primary">sppA_2</name>
    <name evidence="7" type="ORF">KOR42_36960</name>
</gene>
<keyword evidence="5" id="KW-0472">Membrane</keyword>
<dbReference type="InterPro" id="IPR001907">
    <property type="entry name" value="ClpP"/>
</dbReference>
<feature type="domain" description="Peptidase S49" evidence="6">
    <location>
        <begin position="129"/>
        <end position="284"/>
    </location>
</feature>
<keyword evidence="3 7" id="KW-0378">Hydrolase</keyword>
<keyword evidence="5" id="KW-0812">Transmembrane</keyword>
<evidence type="ECO:0000256" key="1">
    <source>
        <dbReference type="ARBA" id="ARBA00008683"/>
    </source>
</evidence>
<comment type="similarity">
    <text evidence="1">Belongs to the peptidase S49 family.</text>
</comment>
<evidence type="ECO:0000256" key="2">
    <source>
        <dbReference type="ARBA" id="ARBA00022670"/>
    </source>
</evidence>
<evidence type="ECO:0000256" key="4">
    <source>
        <dbReference type="ARBA" id="ARBA00022825"/>
    </source>
</evidence>
<dbReference type="OrthoDB" id="9764363at2"/>
<dbReference type="GO" id="GO:0006508">
    <property type="term" value="P:proteolysis"/>
    <property type="evidence" value="ECO:0007669"/>
    <property type="project" value="UniProtKB-KW"/>
</dbReference>
<sequence>MSERILTNGDPNMPTIIIQQRGRRWLVIILLLALGFSVLMNLGFMASFAEFAVDADQPTEKFHAGTRLAESKIARIQVGFTIMPPYTERIKKTIDHVREDDSVKGVLLVIDSPGGLVSGSHEIYHKLKLLSEKKPIYVQMKGIAASGGYYIAMSGGPEAPIYAEPTTWTGSIGVIIPRYNATELAEKVGVKSESLVTGPFKDSLNPFKNLDEQERAVWDAIIEDSFDRFLTVIDENRSNLDMEEIRELATGQVYTADQAVENGLVDEISFESDTTELLAKELGLDSYQVVNYSHPLSLSETLLGATTSLPKVEFDPVSSLIDLATPRAFYLFGLPHELNVSPSQMKP</sequence>
<organism evidence="7 8">
    <name type="scientific">Thalassoglobus neptunius</name>
    <dbReference type="NCBI Taxonomy" id="1938619"/>
    <lineage>
        <taxon>Bacteria</taxon>
        <taxon>Pseudomonadati</taxon>
        <taxon>Planctomycetota</taxon>
        <taxon>Planctomycetia</taxon>
        <taxon>Planctomycetales</taxon>
        <taxon>Planctomycetaceae</taxon>
        <taxon>Thalassoglobus</taxon>
    </lineage>
</organism>